<accession>A0A8E0RZ64</accession>
<dbReference type="PANTHER" id="PTHR19964:SF92">
    <property type="entry name" value="PATJ HOMOLOG"/>
    <property type="match status" value="1"/>
</dbReference>
<keyword evidence="3" id="KW-1185">Reference proteome</keyword>
<dbReference type="CDD" id="cd00136">
    <property type="entry name" value="PDZ_canonical"/>
    <property type="match status" value="1"/>
</dbReference>
<dbReference type="InterPro" id="IPR051342">
    <property type="entry name" value="PDZ_scaffold"/>
</dbReference>
<dbReference type="Gene3D" id="2.30.42.10">
    <property type="match status" value="1"/>
</dbReference>
<dbReference type="InterPro" id="IPR001478">
    <property type="entry name" value="PDZ"/>
</dbReference>
<dbReference type="Pfam" id="PF00595">
    <property type="entry name" value="PDZ"/>
    <property type="match status" value="1"/>
</dbReference>
<reference evidence="2" key="1">
    <citation type="submission" date="2019-05" db="EMBL/GenBank/DDBJ databases">
        <title>Annotation for the trematode Fasciolopsis buski.</title>
        <authorList>
            <person name="Choi Y.-J."/>
        </authorList>
    </citation>
    <scope>NUCLEOTIDE SEQUENCE</scope>
    <source>
        <strain evidence="2">HT</strain>
        <tissue evidence="2">Whole worm</tissue>
    </source>
</reference>
<comment type="caution">
    <text evidence="2">The sequence shown here is derived from an EMBL/GenBank/DDBJ whole genome shotgun (WGS) entry which is preliminary data.</text>
</comment>
<evidence type="ECO:0000313" key="3">
    <source>
        <dbReference type="Proteomes" id="UP000728185"/>
    </source>
</evidence>
<dbReference type="Proteomes" id="UP000728185">
    <property type="component" value="Unassembled WGS sequence"/>
</dbReference>
<sequence>DRVLLYLSIAGARRNNPVWTKEEINALSHSVSYKKLEQKTESLLLRVPSSAADDINQRSVDGTGDEYQRVDESDKAVTFEVVLHRKPGQSLGLTLVEKPIPFSLDPSASQTGGKRSGIFIKHLTPGGLAEQSGQVKVNDQLLTINSVSVLALDSTSWQIGNRIQSGVSHSTSGHPNHQPDANHDQLCAIGCTNYKSNFTDMKSHSNINETGSTLLYPFAVRLLRQAIGPIHLGLRRSAAISDLGKFDFS</sequence>
<feature type="domain" description="PDZ" evidence="1">
    <location>
        <begin position="80"/>
        <end position="149"/>
    </location>
</feature>
<dbReference type="PROSITE" id="PS50106">
    <property type="entry name" value="PDZ"/>
    <property type="match status" value="1"/>
</dbReference>
<gene>
    <name evidence="2" type="ORF">FBUS_07664</name>
</gene>
<dbReference type="InterPro" id="IPR036034">
    <property type="entry name" value="PDZ_sf"/>
</dbReference>
<dbReference type="SMART" id="SM00228">
    <property type="entry name" value="PDZ"/>
    <property type="match status" value="1"/>
</dbReference>
<dbReference type="AlphaFoldDB" id="A0A8E0RZ64"/>
<proteinExistence type="predicted"/>
<protein>
    <recommendedName>
        <fullName evidence="1">PDZ domain-containing protein</fullName>
    </recommendedName>
</protein>
<evidence type="ECO:0000259" key="1">
    <source>
        <dbReference type="PROSITE" id="PS50106"/>
    </source>
</evidence>
<feature type="non-terminal residue" evidence="2">
    <location>
        <position position="249"/>
    </location>
</feature>
<name>A0A8E0RZ64_9TREM</name>
<dbReference type="OrthoDB" id="6271159at2759"/>
<organism evidence="2 3">
    <name type="scientific">Fasciolopsis buskii</name>
    <dbReference type="NCBI Taxonomy" id="27845"/>
    <lineage>
        <taxon>Eukaryota</taxon>
        <taxon>Metazoa</taxon>
        <taxon>Spiralia</taxon>
        <taxon>Lophotrochozoa</taxon>
        <taxon>Platyhelminthes</taxon>
        <taxon>Trematoda</taxon>
        <taxon>Digenea</taxon>
        <taxon>Plagiorchiida</taxon>
        <taxon>Echinostomata</taxon>
        <taxon>Echinostomatoidea</taxon>
        <taxon>Fasciolidae</taxon>
        <taxon>Fasciolopsis</taxon>
    </lineage>
</organism>
<dbReference type="EMBL" id="LUCM01003247">
    <property type="protein sequence ID" value="KAA0196088.1"/>
    <property type="molecule type" value="Genomic_DNA"/>
</dbReference>
<evidence type="ECO:0000313" key="2">
    <source>
        <dbReference type="EMBL" id="KAA0196088.1"/>
    </source>
</evidence>
<dbReference type="SUPFAM" id="SSF50156">
    <property type="entry name" value="PDZ domain-like"/>
    <property type="match status" value="1"/>
</dbReference>
<dbReference type="PANTHER" id="PTHR19964">
    <property type="entry name" value="MULTIPLE PDZ DOMAIN PROTEIN"/>
    <property type="match status" value="1"/>
</dbReference>